<proteinExistence type="predicted"/>
<comment type="caution">
    <text evidence="1">The sequence shown here is derived from an EMBL/GenBank/DDBJ whole genome shotgun (WGS) entry which is preliminary data.</text>
</comment>
<dbReference type="RefSeq" id="WP_343798225.1">
    <property type="nucleotide sequence ID" value="NZ_BAAADJ010000018.1"/>
</dbReference>
<organism evidence="1 2">
    <name type="scientific">Bacillus carboniphilus</name>
    <dbReference type="NCBI Taxonomy" id="86663"/>
    <lineage>
        <taxon>Bacteria</taxon>
        <taxon>Bacillati</taxon>
        <taxon>Bacillota</taxon>
        <taxon>Bacilli</taxon>
        <taxon>Bacillales</taxon>
        <taxon>Bacillaceae</taxon>
        <taxon>Bacillus</taxon>
    </lineage>
</organism>
<keyword evidence="2" id="KW-1185">Reference proteome</keyword>
<dbReference type="Proteomes" id="UP001500782">
    <property type="component" value="Unassembled WGS sequence"/>
</dbReference>
<dbReference type="InterPro" id="IPR021596">
    <property type="entry name" value="DUF3219"/>
</dbReference>
<evidence type="ECO:0000313" key="1">
    <source>
        <dbReference type="EMBL" id="GAA0327330.1"/>
    </source>
</evidence>
<sequence length="103" mass="11820">MEIIIINDVSIEATNYKEERVGDKGRMKISFDFKVEHLRYHEITTMLYANNFKVKIPKKNLDFEAEISSYSTSVTNLYEVGAVGDFALSLIEKEKDEHTGSKP</sequence>
<dbReference type="Pfam" id="PF11514">
    <property type="entry name" value="DUF3219"/>
    <property type="match status" value="1"/>
</dbReference>
<name>A0ABN0W6X8_9BACI</name>
<dbReference type="EMBL" id="BAAADJ010000018">
    <property type="protein sequence ID" value="GAA0327330.1"/>
    <property type="molecule type" value="Genomic_DNA"/>
</dbReference>
<accession>A0ABN0W6X8</accession>
<dbReference type="SUPFAM" id="SSF159173">
    <property type="entry name" value="YkvR-like"/>
    <property type="match status" value="1"/>
</dbReference>
<dbReference type="InterPro" id="IPR023105">
    <property type="entry name" value="YkvR-like_sf"/>
</dbReference>
<dbReference type="Gene3D" id="2.40.30.80">
    <property type="entry name" value="YkvR-like"/>
    <property type="match status" value="1"/>
</dbReference>
<protein>
    <submittedName>
        <fullName evidence="1">YkvR family protein</fullName>
    </submittedName>
</protein>
<reference evidence="1 2" key="1">
    <citation type="journal article" date="2019" name="Int. J. Syst. Evol. Microbiol.">
        <title>The Global Catalogue of Microorganisms (GCM) 10K type strain sequencing project: providing services to taxonomists for standard genome sequencing and annotation.</title>
        <authorList>
            <consortium name="The Broad Institute Genomics Platform"/>
            <consortium name="The Broad Institute Genome Sequencing Center for Infectious Disease"/>
            <person name="Wu L."/>
            <person name="Ma J."/>
        </authorList>
    </citation>
    <scope>NUCLEOTIDE SEQUENCE [LARGE SCALE GENOMIC DNA]</scope>
    <source>
        <strain evidence="1 2">JCM 9731</strain>
    </source>
</reference>
<gene>
    <name evidence="1" type="ORF">GCM10008967_17290</name>
</gene>
<evidence type="ECO:0000313" key="2">
    <source>
        <dbReference type="Proteomes" id="UP001500782"/>
    </source>
</evidence>